<keyword evidence="3" id="KW-0808">Transferase</keyword>
<sequence length="113" mass="12716">MSLEVDGNTIATNANGYLEELSDWSEKVAEAIAAKEGITLTQRHWDLIRYLRDEYVNNGENQPNTRTIVKAMQQLWSDKSVDAKTVYDLFPLDPSKQGGRIAGLPESRRKGGY</sequence>
<evidence type="ECO:0000256" key="1">
    <source>
        <dbReference type="ARBA" id="ARBA00004496"/>
    </source>
</evidence>
<dbReference type="NCBIfam" id="TIGR03342">
    <property type="entry name" value="dsrC_tusE_dsvC"/>
    <property type="match status" value="1"/>
</dbReference>
<reference evidence="4" key="1">
    <citation type="submission" date="2015-12" db="EMBL/GenBank/DDBJ databases">
        <authorList>
            <person name="Tikhonova T.V."/>
            <person name="Pavlov A.R."/>
            <person name="Beletsky A.V."/>
            <person name="Mardanov A.V."/>
            <person name="Sorokin D.Y."/>
            <person name="Ravin N.V."/>
            <person name="Popov V.O."/>
        </authorList>
    </citation>
    <scope>NUCLEOTIDE SEQUENCE</scope>
    <source>
        <strain evidence="4">DSM 14787</strain>
    </source>
</reference>
<comment type="similarity">
    <text evidence="3">Belongs to the dsrC/tusE family.</text>
</comment>
<dbReference type="GO" id="GO:0016740">
    <property type="term" value="F:transferase activity"/>
    <property type="evidence" value="ECO:0007669"/>
    <property type="project" value="UniProtKB-KW"/>
</dbReference>
<dbReference type="SUPFAM" id="SSF69721">
    <property type="entry name" value="DsrC, the gamma subunit of dissimilatory sulfite reductase"/>
    <property type="match status" value="1"/>
</dbReference>
<keyword evidence="5" id="KW-1185">Reference proteome</keyword>
<dbReference type="eggNOG" id="COG2920">
    <property type="taxonomic scope" value="Bacteria"/>
</dbReference>
<dbReference type="Gene3D" id="3.30.1420.10">
    <property type="match status" value="1"/>
</dbReference>
<evidence type="ECO:0000256" key="3">
    <source>
        <dbReference type="PIRNR" id="PIRNR006223"/>
    </source>
</evidence>
<dbReference type="KEGG" id="tni:TVNIR_0865"/>
<dbReference type="HOGENOM" id="CLU_153199_0_0_6"/>
<evidence type="ECO:0000313" key="4">
    <source>
        <dbReference type="EMBL" id="AGA32555.1"/>
    </source>
</evidence>
<dbReference type="InterPro" id="IPR042072">
    <property type="entry name" value="DsrC-like_C"/>
</dbReference>
<evidence type="ECO:0000256" key="2">
    <source>
        <dbReference type="ARBA" id="ARBA00022490"/>
    </source>
</evidence>
<dbReference type="RefSeq" id="WP_015257698.1">
    <property type="nucleotide sequence ID" value="NC_019902.2"/>
</dbReference>
<accession>L0DU79</accession>
<dbReference type="Gene3D" id="1.10.10.370">
    <property type="entry name" value="DsrC-like protein, C-terminal domain"/>
    <property type="match status" value="1"/>
</dbReference>
<name>L0DU79_THIND</name>
<dbReference type="InterPro" id="IPR025526">
    <property type="entry name" value="DsrC-like_dom_sf"/>
</dbReference>
<dbReference type="PATRIC" id="fig|1255043.3.peg.871"/>
<comment type="subcellular location">
    <subcellularLocation>
        <location evidence="1">Cytoplasm</location>
    </subcellularLocation>
</comment>
<dbReference type="STRING" id="1255043.TVNIR_0865"/>
<dbReference type="EC" id="2.8.1.-" evidence="3"/>
<protein>
    <recommendedName>
        <fullName evidence="3">Sulfurtransferase</fullName>
        <ecNumber evidence="3">2.8.1.-</ecNumber>
    </recommendedName>
</protein>
<dbReference type="InterPro" id="IPR043163">
    <property type="entry name" value="DsrC-like_N"/>
</dbReference>
<organism evidence="4 5">
    <name type="scientific">Thioalkalivibrio nitratireducens (strain DSM 14787 / UNIQEM 213 / ALEN2)</name>
    <dbReference type="NCBI Taxonomy" id="1255043"/>
    <lineage>
        <taxon>Bacteria</taxon>
        <taxon>Pseudomonadati</taxon>
        <taxon>Pseudomonadota</taxon>
        <taxon>Gammaproteobacteria</taxon>
        <taxon>Chromatiales</taxon>
        <taxon>Ectothiorhodospiraceae</taxon>
        <taxon>Thioalkalivibrio</taxon>
    </lineage>
</organism>
<comment type="function">
    <text evidence="3">Part of a sulfur-relay system.</text>
</comment>
<dbReference type="InterPro" id="IPR007453">
    <property type="entry name" value="DsrC/TusE"/>
</dbReference>
<evidence type="ECO:0000313" key="5">
    <source>
        <dbReference type="Proteomes" id="UP000010809"/>
    </source>
</evidence>
<keyword evidence="2" id="KW-0963">Cytoplasm</keyword>
<dbReference type="GO" id="GO:0005737">
    <property type="term" value="C:cytoplasm"/>
    <property type="evidence" value="ECO:0007669"/>
    <property type="project" value="UniProtKB-SubCell"/>
</dbReference>
<dbReference type="GO" id="GO:0097163">
    <property type="term" value="F:sulfur carrier activity"/>
    <property type="evidence" value="ECO:0007669"/>
    <property type="project" value="TreeGrafter"/>
</dbReference>
<dbReference type="Proteomes" id="UP000010809">
    <property type="component" value="Chromosome"/>
</dbReference>
<gene>
    <name evidence="4" type="ordered locus">TVNIR_0865</name>
</gene>
<dbReference type="GO" id="GO:0002143">
    <property type="term" value="P:tRNA wobble position uridine thiolation"/>
    <property type="evidence" value="ECO:0007669"/>
    <property type="project" value="TreeGrafter"/>
</dbReference>
<proteinExistence type="inferred from homology"/>
<dbReference type="OrthoDB" id="9786347at2"/>
<dbReference type="PIRSF" id="PIRSF006223">
    <property type="entry name" value="DsrC_TusE"/>
    <property type="match status" value="1"/>
</dbReference>
<dbReference type="EMBL" id="CP003989">
    <property type="protein sequence ID" value="AGA32555.1"/>
    <property type="molecule type" value="Genomic_DNA"/>
</dbReference>
<dbReference type="PANTHER" id="PTHR37010:SF1">
    <property type="entry name" value="SULFURTRANSFERASE TUSE"/>
    <property type="match status" value="1"/>
</dbReference>
<dbReference type="Pfam" id="PF04358">
    <property type="entry name" value="DsrC"/>
    <property type="match status" value="1"/>
</dbReference>
<dbReference type="AlphaFoldDB" id="L0DU79"/>
<dbReference type="PANTHER" id="PTHR37010">
    <property type="entry name" value="SULFURTRANSFERASE TUSE"/>
    <property type="match status" value="1"/>
</dbReference>